<dbReference type="Gene3D" id="3.30.420.10">
    <property type="entry name" value="Ribonuclease H-like superfamily/Ribonuclease H"/>
    <property type="match status" value="2"/>
</dbReference>
<dbReference type="Pfam" id="PF24626">
    <property type="entry name" value="SH3_Tf2-1"/>
    <property type="match status" value="1"/>
</dbReference>
<dbReference type="Gene3D" id="3.10.10.10">
    <property type="entry name" value="HIV Type 1 Reverse Transcriptase, subunit A, domain 1"/>
    <property type="match status" value="1"/>
</dbReference>
<dbReference type="Pfam" id="PF17921">
    <property type="entry name" value="Integrase_H2C2"/>
    <property type="match status" value="1"/>
</dbReference>
<dbReference type="InterPro" id="IPR036397">
    <property type="entry name" value="RNaseH_sf"/>
</dbReference>
<dbReference type="SUPFAM" id="SSF53098">
    <property type="entry name" value="Ribonuclease H-like"/>
    <property type="match status" value="1"/>
</dbReference>
<dbReference type="PANTHER" id="PTHR35046">
    <property type="entry name" value="ZINC KNUCKLE (CCHC-TYPE) FAMILY PROTEIN"/>
    <property type="match status" value="1"/>
</dbReference>
<proteinExistence type="predicted"/>
<evidence type="ECO:0000259" key="3">
    <source>
        <dbReference type="Pfam" id="PF24626"/>
    </source>
</evidence>
<feature type="domain" description="Tf2-1-like SH3-like" evidence="3">
    <location>
        <begin position="396"/>
        <end position="452"/>
    </location>
</feature>
<dbReference type="InterPro" id="IPR012337">
    <property type="entry name" value="RNaseH-like_sf"/>
</dbReference>
<dbReference type="PANTHER" id="PTHR35046:SF26">
    <property type="entry name" value="RNA-DIRECTED DNA POLYMERASE"/>
    <property type="match status" value="1"/>
</dbReference>
<dbReference type="EMBL" id="BKCJ010109700">
    <property type="protein sequence ID" value="GEX46185.1"/>
    <property type="molecule type" value="Genomic_DNA"/>
</dbReference>
<reference evidence="4" key="1">
    <citation type="journal article" date="2019" name="Sci. Rep.">
        <title>Draft genome of Tanacetum cinerariifolium, the natural source of mosquito coil.</title>
        <authorList>
            <person name="Yamashiro T."/>
            <person name="Shiraishi A."/>
            <person name="Satake H."/>
            <person name="Nakayama K."/>
        </authorList>
    </citation>
    <scope>NUCLEOTIDE SEQUENCE</scope>
</reference>
<accession>A0A699H9R6</accession>
<feature type="domain" description="Integrase zinc-binding" evidence="2">
    <location>
        <begin position="247"/>
        <end position="302"/>
    </location>
</feature>
<protein>
    <submittedName>
        <fullName evidence="4">Uncharacterized protein</fullName>
    </submittedName>
</protein>
<comment type="caution">
    <text evidence="4">The sequence shown here is derived from an EMBL/GenBank/DDBJ whole genome shotgun (WGS) entry which is preliminary data.</text>
</comment>
<feature type="region of interest" description="Disordered" evidence="1">
    <location>
        <begin position="450"/>
        <end position="470"/>
    </location>
</feature>
<feature type="region of interest" description="Disordered" evidence="1">
    <location>
        <begin position="53"/>
        <end position="89"/>
    </location>
</feature>
<sequence length="470" mass="52979">MEAIGKVTGGFFLVVIISGFSATSWRIGTSRPVSGVSSPFYDPDPDSLVARTTARRRSTPRIQELELHQLQPDSRAEETETEPSIWDDKPVDVNPFGGKNIGSVIPNIPAYRMNPEEFAELQRQVTELLKKGLIRESMSPCVYMVLPFFSKIDLRSGYHQIRMRPIDEWRQFSKLAMDCTSGWLCPSDSLMPRNFSSIIAPLTKCMKGGRFTLTNEAATAFDILKAKFSKLDGYLSKGARLCIPFCSLREAIILEGHAGGLTGHFGSDKTLALYREHFYWPKMKRGVNRLLESCRTCHIAKTHSSNAVVDRLSKMAHFVPCSKTFDASQVARLYFAEIVRLHGVPKTLTSDRDVKLWDLILPQAEFAYNRSVNRIIGKNPIEVVYGRNSITPMDLVHVLEERFSAGRFGKLKPREDGPFRILKKINDNAFKIELPGHYNVSATFNVADLSPHKGDSDDEPDSRLSLFQER</sequence>
<dbReference type="InterPro" id="IPR043502">
    <property type="entry name" value="DNA/RNA_pol_sf"/>
</dbReference>
<gene>
    <name evidence="4" type="ORF">Tci_318160</name>
</gene>
<dbReference type="GO" id="GO:0003676">
    <property type="term" value="F:nucleic acid binding"/>
    <property type="evidence" value="ECO:0007669"/>
    <property type="project" value="InterPro"/>
</dbReference>
<evidence type="ECO:0000259" key="2">
    <source>
        <dbReference type="Pfam" id="PF17921"/>
    </source>
</evidence>
<dbReference type="InterPro" id="IPR056924">
    <property type="entry name" value="SH3_Tf2-1"/>
</dbReference>
<dbReference type="AlphaFoldDB" id="A0A699H9R6"/>
<evidence type="ECO:0000256" key="1">
    <source>
        <dbReference type="SAM" id="MobiDB-lite"/>
    </source>
</evidence>
<dbReference type="InterPro" id="IPR041588">
    <property type="entry name" value="Integrase_H2C2"/>
</dbReference>
<name>A0A699H9R6_TANCI</name>
<dbReference type="SUPFAM" id="SSF56672">
    <property type="entry name" value="DNA/RNA polymerases"/>
    <property type="match status" value="1"/>
</dbReference>
<organism evidence="4">
    <name type="scientific">Tanacetum cinerariifolium</name>
    <name type="common">Dalmatian daisy</name>
    <name type="synonym">Chrysanthemum cinerariifolium</name>
    <dbReference type="NCBI Taxonomy" id="118510"/>
    <lineage>
        <taxon>Eukaryota</taxon>
        <taxon>Viridiplantae</taxon>
        <taxon>Streptophyta</taxon>
        <taxon>Embryophyta</taxon>
        <taxon>Tracheophyta</taxon>
        <taxon>Spermatophyta</taxon>
        <taxon>Magnoliopsida</taxon>
        <taxon>eudicotyledons</taxon>
        <taxon>Gunneridae</taxon>
        <taxon>Pentapetalae</taxon>
        <taxon>asterids</taxon>
        <taxon>campanulids</taxon>
        <taxon>Asterales</taxon>
        <taxon>Asteraceae</taxon>
        <taxon>Asteroideae</taxon>
        <taxon>Anthemideae</taxon>
        <taxon>Anthemidinae</taxon>
        <taxon>Tanacetum</taxon>
    </lineage>
</organism>
<dbReference type="Gene3D" id="1.10.340.70">
    <property type="match status" value="1"/>
</dbReference>
<evidence type="ECO:0000313" key="4">
    <source>
        <dbReference type="EMBL" id="GEX46185.1"/>
    </source>
</evidence>